<evidence type="ECO:0000256" key="1">
    <source>
        <dbReference type="SAM" id="MobiDB-lite"/>
    </source>
</evidence>
<dbReference type="EMBL" id="CAJVPV010013200">
    <property type="protein sequence ID" value="CAG8675742.1"/>
    <property type="molecule type" value="Genomic_DNA"/>
</dbReference>
<dbReference type="AlphaFoldDB" id="A0A9N9HD56"/>
<name>A0A9N9HD56_9GLOM</name>
<feature type="region of interest" description="Disordered" evidence="1">
    <location>
        <begin position="1"/>
        <end position="150"/>
    </location>
</feature>
<feature type="compositionally biased region" description="Basic and acidic residues" evidence="1">
    <location>
        <begin position="87"/>
        <end position="97"/>
    </location>
</feature>
<evidence type="ECO:0000313" key="2">
    <source>
        <dbReference type="EMBL" id="CAG8675742.1"/>
    </source>
</evidence>
<gene>
    <name evidence="2" type="ORF">AMORRO_LOCUS11020</name>
</gene>
<feature type="non-terminal residue" evidence="2">
    <location>
        <position position="231"/>
    </location>
</feature>
<feature type="non-terminal residue" evidence="2">
    <location>
        <position position="1"/>
    </location>
</feature>
<protein>
    <submittedName>
        <fullName evidence="2">7092_t:CDS:1</fullName>
    </submittedName>
</protein>
<accession>A0A9N9HD56</accession>
<comment type="caution">
    <text evidence="2">The sequence shown here is derived from an EMBL/GenBank/DDBJ whole genome shotgun (WGS) entry which is preliminary data.</text>
</comment>
<feature type="compositionally biased region" description="Acidic residues" evidence="1">
    <location>
        <begin position="21"/>
        <end position="47"/>
    </location>
</feature>
<reference evidence="2" key="1">
    <citation type="submission" date="2021-06" db="EMBL/GenBank/DDBJ databases">
        <authorList>
            <person name="Kallberg Y."/>
            <person name="Tangrot J."/>
            <person name="Rosling A."/>
        </authorList>
    </citation>
    <scope>NUCLEOTIDE SEQUENCE</scope>
    <source>
        <strain evidence="2">CL551</strain>
    </source>
</reference>
<sequence>EELEVPISHNGIEGLARPDELEVSDDESEDTFDELEYESEDVEEEEGYYTGERSEEEETMDKGIPSPAVYLTVLEEIPTLEDDEEYKDEKPREKRESSATGGEARSRDEESDLPGPLNEDLTYQNDAEGATNLDSLNHHQCGGVGSDDTIRPICVLNGVARDDEDDAILSSLREESANPDSSPGKQRAIRGDDTTVAKLKTRHNRKLRIERSFAIGDKILMYKVSQENSRS</sequence>
<evidence type="ECO:0000313" key="3">
    <source>
        <dbReference type="Proteomes" id="UP000789342"/>
    </source>
</evidence>
<keyword evidence="3" id="KW-1185">Reference proteome</keyword>
<proteinExistence type="predicted"/>
<dbReference type="Proteomes" id="UP000789342">
    <property type="component" value="Unassembled WGS sequence"/>
</dbReference>
<organism evidence="2 3">
    <name type="scientific">Acaulospora morrowiae</name>
    <dbReference type="NCBI Taxonomy" id="94023"/>
    <lineage>
        <taxon>Eukaryota</taxon>
        <taxon>Fungi</taxon>
        <taxon>Fungi incertae sedis</taxon>
        <taxon>Mucoromycota</taxon>
        <taxon>Glomeromycotina</taxon>
        <taxon>Glomeromycetes</taxon>
        <taxon>Diversisporales</taxon>
        <taxon>Acaulosporaceae</taxon>
        <taxon>Acaulospora</taxon>
    </lineage>
</organism>
<feature type="region of interest" description="Disordered" evidence="1">
    <location>
        <begin position="167"/>
        <end position="194"/>
    </location>
</feature>